<dbReference type="AlphaFoldDB" id="A0A7R8WQM5"/>
<organism evidence="2">
    <name type="scientific">Cyprideis torosa</name>
    <dbReference type="NCBI Taxonomy" id="163714"/>
    <lineage>
        <taxon>Eukaryota</taxon>
        <taxon>Metazoa</taxon>
        <taxon>Ecdysozoa</taxon>
        <taxon>Arthropoda</taxon>
        <taxon>Crustacea</taxon>
        <taxon>Oligostraca</taxon>
        <taxon>Ostracoda</taxon>
        <taxon>Podocopa</taxon>
        <taxon>Podocopida</taxon>
        <taxon>Cytherocopina</taxon>
        <taxon>Cytheroidea</taxon>
        <taxon>Cytherideidae</taxon>
        <taxon>Cyprideis</taxon>
    </lineage>
</organism>
<evidence type="ECO:0000313" key="2">
    <source>
        <dbReference type="EMBL" id="CAD7236144.1"/>
    </source>
</evidence>
<name>A0A7R8WQM5_9CRUS</name>
<protein>
    <submittedName>
        <fullName evidence="2">Uncharacterized protein</fullName>
    </submittedName>
</protein>
<feature type="region of interest" description="Disordered" evidence="1">
    <location>
        <begin position="54"/>
        <end position="95"/>
    </location>
</feature>
<gene>
    <name evidence="2" type="ORF">CTOB1V02_LOCUS13959</name>
</gene>
<feature type="compositionally biased region" description="Gly residues" evidence="1">
    <location>
        <begin position="66"/>
        <end position="80"/>
    </location>
</feature>
<reference evidence="2" key="1">
    <citation type="submission" date="2020-11" db="EMBL/GenBank/DDBJ databases">
        <authorList>
            <person name="Tran Van P."/>
        </authorList>
    </citation>
    <scope>NUCLEOTIDE SEQUENCE</scope>
</reference>
<accession>A0A7R8WQM5</accession>
<sequence length="95" mass="9974">MSIEAAANGKHPSADDDEIYKFSGRVLDSASGFKQKDRTRRRLSLPVATRQPLLGALSSLGHSRHGSGGTPNDGGSGSAGRGSRRDSLQSWCSSC</sequence>
<proteinExistence type="predicted"/>
<evidence type="ECO:0000256" key="1">
    <source>
        <dbReference type="SAM" id="MobiDB-lite"/>
    </source>
</evidence>
<feature type="non-terminal residue" evidence="2">
    <location>
        <position position="1"/>
    </location>
</feature>
<dbReference type="EMBL" id="OB676867">
    <property type="protein sequence ID" value="CAD7236144.1"/>
    <property type="molecule type" value="Genomic_DNA"/>
</dbReference>